<evidence type="ECO:0000256" key="5">
    <source>
        <dbReference type="ARBA" id="ARBA00022691"/>
    </source>
</evidence>
<dbReference type="GO" id="GO:0009007">
    <property type="term" value="F:site-specific DNA-methyltransferase (adenine-specific) activity"/>
    <property type="evidence" value="ECO:0007669"/>
    <property type="project" value="UniProtKB-EC"/>
</dbReference>
<keyword evidence="9" id="KW-1185">Reference proteome</keyword>
<dbReference type="Proteomes" id="UP000308271">
    <property type="component" value="Unassembled WGS sequence"/>
</dbReference>
<evidence type="ECO:0000256" key="3">
    <source>
        <dbReference type="ARBA" id="ARBA00022603"/>
    </source>
</evidence>
<dbReference type="InterPro" id="IPR002295">
    <property type="entry name" value="N4/N6-MTase_EcoPI_Mod-like"/>
</dbReference>
<keyword evidence="4 8" id="KW-0808">Transferase</keyword>
<proteinExistence type="inferred from homology"/>
<reference evidence="8 9" key="1">
    <citation type="submission" date="2019-05" db="EMBL/GenBank/DDBJ databases">
        <title>Draft Whole-Genome sequence of the green sulfur bacterium Chlorobaculum thiosulfatiphilum DSM 249.</title>
        <authorList>
            <person name="Meyer T.E."/>
            <person name="Kyndt J.A."/>
        </authorList>
    </citation>
    <scope>NUCLEOTIDE SEQUENCE [LARGE SCALE GENOMIC DNA]</scope>
    <source>
        <strain evidence="8 9">DSM 249</strain>
    </source>
</reference>
<evidence type="ECO:0000256" key="2">
    <source>
        <dbReference type="ARBA" id="ARBA00011900"/>
    </source>
</evidence>
<dbReference type="InterPro" id="IPR002941">
    <property type="entry name" value="DNA_methylase_N4/N6"/>
</dbReference>
<evidence type="ECO:0000256" key="4">
    <source>
        <dbReference type="ARBA" id="ARBA00022679"/>
    </source>
</evidence>
<evidence type="ECO:0000256" key="1">
    <source>
        <dbReference type="ARBA" id="ARBA00006594"/>
    </source>
</evidence>
<dbReference type="GO" id="GO:0008170">
    <property type="term" value="F:N-methyltransferase activity"/>
    <property type="evidence" value="ECO:0007669"/>
    <property type="project" value="InterPro"/>
</dbReference>
<accession>A0A5C4S682</accession>
<dbReference type="AlphaFoldDB" id="A0A5C4S682"/>
<name>A0A5C4S682_CHLTI</name>
<gene>
    <name evidence="8" type="ORF">FGF66_07760</name>
</gene>
<comment type="catalytic activity">
    <reaction evidence="6">
        <text>a 2'-deoxyadenosine in DNA + S-adenosyl-L-methionine = an N(6)-methyl-2'-deoxyadenosine in DNA + S-adenosyl-L-homocysteine + H(+)</text>
        <dbReference type="Rhea" id="RHEA:15197"/>
        <dbReference type="Rhea" id="RHEA-COMP:12418"/>
        <dbReference type="Rhea" id="RHEA-COMP:12419"/>
        <dbReference type="ChEBI" id="CHEBI:15378"/>
        <dbReference type="ChEBI" id="CHEBI:57856"/>
        <dbReference type="ChEBI" id="CHEBI:59789"/>
        <dbReference type="ChEBI" id="CHEBI:90615"/>
        <dbReference type="ChEBI" id="CHEBI:90616"/>
        <dbReference type="EC" id="2.1.1.72"/>
    </reaction>
</comment>
<feature type="domain" description="DNA methylase N-4/N-6" evidence="7">
    <location>
        <begin position="61"/>
        <end position="422"/>
    </location>
</feature>
<dbReference type="Pfam" id="PF01555">
    <property type="entry name" value="N6_N4_Mtase"/>
    <property type="match status" value="1"/>
</dbReference>
<sequence length="571" mass="64758">MPSLDWIGKKAVVNHHMEVPFHLLRCNGELSAGEPESGNLLVQGDNLVALKALLPHYAGQVKCIYIDPPYNTGVDERDESGKRSGWIYNDNVSSPEIRDWLFRVVGPEAEDLSRHDKWLCMMYPRLVMLHQFLREDGVIFASIDEVEFGNLRLLFDEIFGISNRVGTIIWDNATDNNPTNIALEHEYIFCYAKNKANLPSVWKSQNLAVKEKLLEIGNDFVTRYPDQRKRQEAYSKWFRDNKQYLWPFDRYKYIDDEGVYTGSQSVHNPGKEGYRYDVPHPVTGMPCKQPLMGYRFPPETMKRLLDEGRVIFGENETKLIELKVYVKDYRAKLASLFTLDGRVGTNEIKEILHHDRRPFDFPKPTALIEELLSFTTSGDDLILDSFAGSGTTGHAIMKLNKADGQKRRFILVEMKEKIARDITAERLRRVSEGYLNAKKESVGGLGGGFRYCELGEALFDAGGFINRNVSFRELAQHIFFIATGQPLPAESELTTPLVGISNGTAVYLLYNGILGDASDDGGNVLTREVLSRLPAHEGLKIVYGNGCLLSPMRLASENIVFRQIPYEVRQS</sequence>
<dbReference type="SUPFAM" id="SSF53335">
    <property type="entry name" value="S-adenosyl-L-methionine-dependent methyltransferases"/>
    <property type="match status" value="1"/>
</dbReference>
<dbReference type="EMBL" id="VDCH01000014">
    <property type="protein sequence ID" value="TNJ38732.1"/>
    <property type="molecule type" value="Genomic_DNA"/>
</dbReference>
<dbReference type="RefSeq" id="WP_139457085.1">
    <property type="nucleotide sequence ID" value="NZ_VDCH01000014.1"/>
</dbReference>
<evidence type="ECO:0000313" key="9">
    <source>
        <dbReference type="Proteomes" id="UP000308271"/>
    </source>
</evidence>
<dbReference type="InterPro" id="IPR029063">
    <property type="entry name" value="SAM-dependent_MTases_sf"/>
</dbReference>
<dbReference type="InterPro" id="IPR002052">
    <property type="entry name" value="DNA_methylase_N6_adenine_CS"/>
</dbReference>
<evidence type="ECO:0000256" key="6">
    <source>
        <dbReference type="ARBA" id="ARBA00047942"/>
    </source>
</evidence>
<keyword evidence="5" id="KW-0949">S-adenosyl-L-methionine</keyword>
<evidence type="ECO:0000313" key="8">
    <source>
        <dbReference type="EMBL" id="TNJ38732.1"/>
    </source>
</evidence>
<evidence type="ECO:0000259" key="7">
    <source>
        <dbReference type="Pfam" id="PF01555"/>
    </source>
</evidence>
<organism evidence="8 9">
    <name type="scientific">Chlorobaculum thiosulfatiphilum</name>
    <name type="common">Chlorobium limicola f.sp. thiosulfatophilum</name>
    <dbReference type="NCBI Taxonomy" id="115852"/>
    <lineage>
        <taxon>Bacteria</taxon>
        <taxon>Pseudomonadati</taxon>
        <taxon>Chlorobiota</taxon>
        <taxon>Chlorobiia</taxon>
        <taxon>Chlorobiales</taxon>
        <taxon>Chlorobiaceae</taxon>
        <taxon>Chlorobaculum</taxon>
    </lineage>
</organism>
<dbReference type="Gene3D" id="3.40.50.150">
    <property type="entry name" value="Vaccinia Virus protein VP39"/>
    <property type="match status" value="1"/>
</dbReference>
<dbReference type="GO" id="GO:0003677">
    <property type="term" value="F:DNA binding"/>
    <property type="evidence" value="ECO:0007669"/>
    <property type="project" value="InterPro"/>
</dbReference>
<protein>
    <recommendedName>
        <fullName evidence="2">site-specific DNA-methyltransferase (adenine-specific)</fullName>
        <ecNumber evidence="2">2.1.1.72</ecNumber>
    </recommendedName>
</protein>
<dbReference type="PROSITE" id="PS00092">
    <property type="entry name" value="N6_MTASE"/>
    <property type="match status" value="1"/>
</dbReference>
<dbReference type="GO" id="GO:0032259">
    <property type="term" value="P:methylation"/>
    <property type="evidence" value="ECO:0007669"/>
    <property type="project" value="UniProtKB-KW"/>
</dbReference>
<keyword evidence="3 8" id="KW-0489">Methyltransferase</keyword>
<comment type="caution">
    <text evidence="8">The sequence shown here is derived from an EMBL/GenBank/DDBJ whole genome shotgun (WGS) entry which is preliminary data.</text>
</comment>
<comment type="similarity">
    <text evidence="1">Belongs to the N(4)/N(6)-methyltransferase family.</text>
</comment>
<dbReference type="OrthoDB" id="9800801at2"/>
<dbReference type="PRINTS" id="PR00506">
    <property type="entry name" value="D21N6MTFRASE"/>
</dbReference>
<dbReference type="EC" id="2.1.1.72" evidence="2"/>